<accession>A0A3Q9F3H3</accession>
<evidence type="ECO:0000313" key="4">
    <source>
        <dbReference type="Proteomes" id="UP000272924"/>
    </source>
</evidence>
<keyword evidence="4" id="KW-1185">Reference proteome</keyword>
<dbReference type="PROSITE" id="PS50943">
    <property type="entry name" value="HTH_CROC1"/>
    <property type="match status" value="1"/>
</dbReference>
<dbReference type="SMART" id="SM00530">
    <property type="entry name" value="HTH_XRE"/>
    <property type="match status" value="1"/>
</dbReference>
<dbReference type="Gene3D" id="1.10.260.40">
    <property type="entry name" value="lambda repressor-like DNA-binding domains"/>
    <property type="match status" value="1"/>
</dbReference>
<dbReference type="InterPro" id="IPR010982">
    <property type="entry name" value="Lambda_DNA-bd_dom_sf"/>
</dbReference>
<dbReference type="InterPro" id="IPR050807">
    <property type="entry name" value="TransReg_Diox_bact_type"/>
</dbReference>
<dbReference type="EMBL" id="CP034543">
    <property type="protein sequence ID" value="AZQ41871.1"/>
    <property type="molecule type" value="Genomic_DNA"/>
</dbReference>
<dbReference type="AlphaFoldDB" id="A0A3Q9F3H3"/>
<proteinExistence type="predicted"/>
<dbReference type="SUPFAM" id="SSF47413">
    <property type="entry name" value="lambda repressor-like DNA-binding domains"/>
    <property type="match status" value="1"/>
</dbReference>
<dbReference type="Pfam" id="PF01381">
    <property type="entry name" value="HTH_3"/>
    <property type="match status" value="1"/>
</dbReference>
<dbReference type="GO" id="GO:0003677">
    <property type="term" value="F:DNA binding"/>
    <property type="evidence" value="ECO:0007669"/>
    <property type="project" value="UniProtKB-KW"/>
</dbReference>
<dbReference type="GO" id="GO:0005829">
    <property type="term" value="C:cytosol"/>
    <property type="evidence" value="ECO:0007669"/>
    <property type="project" value="TreeGrafter"/>
</dbReference>
<reference evidence="4" key="1">
    <citation type="submission" date="2018-12" db="EMBL/GenBank/DDBJ databases">
        <title>Genome sequencing of Streptococcus sp. KCOM 2412 (= ChDC F135).</title>
        <authorList>
            <person name="Kook J.-K."/>
            <person name="Park S.-N."/>
            <person name="Lim Y.K."/>
        </authorList>
    </citation>
    <scope>NUCLEOTIDE SEQUENCE [LARGE SCALE GENOMIC DNA]</scope>
    <source>
        <strain evidence="4">KCOM 2412</strain>
    </source>
</reference>
<dbReference type="RefSeq" id="WP_126467065.1">
    <property type="nucleotide sequence ID" value="NZ_CP034543.1"/>
</dbReference>
<dbReference type="KEGG" id="spei:EHW89_05115"/>
<feature type="domain" description="HTH cro/C1-type" evidence="2">
    <location>
        <begin position="15"/>
        <end position="69"/>
    </location>
</feature>
<dbReference type="PANTHER" id="PTHR46797:SF1">
    <property type="entry name" value="METHYLPHOSPHONATE SYNTHASE"/>
    <property type="match status" value="1"/>
</dbReference>
<keyword evidence="1" id="KW-0238">DNA-binding</keyword>
<evidence type="ECO:0000259" key="2">
    <source>
        <dbReference type="PROSITE" id="PS50943"/>
    </source>
</evidence>
<gene>
    <name evidence="3" type="ORF">EHW89_05115</name>
</gene>
<dbReference type="GO" id="GO:0003700">
    <property type="term" value="F:DNA-binding transcription factor activity"/>
    <property type="evidence" value="ECO:0007669"/>
    <property type="project" value="TreeGrafter"/>
</dbReference>
<name>A0A3Q9F3H3_9STRE</name>
<organism evidence="3 4">
    <name type="scientific">Streptococcus periodonticum</name>
    <dbReference type="NCBI Taxonomy" id="2490633"/>
    <lineage>
        <taxon>Bacteria</taxon>
        <taxon>Bacillati</taxon>
        <taxon>Bacillota</taxon>
        <taxon>Bacilli</taxon>
        <taxon>Lactobacillales</taxon>
        <taxon>Streptococcaceae</taxon>
        <taxon>Streptococcus</taxon>
    </lineage>
</organism>
<dbReference type="InterPro" id="IPR001387">
    <property type="entry name" value="Cro/C1-type_HTH"/>
</dbReference>
<dbReference type="CDD" id="cd00093">
    <property type="entry name" value="HTH_XRE"/>
    <property type="match status" value="1"/>
</dbReference>
<evidence type="ECO:0000313" key="3">
    <source>
        <dbReference type="EMBL" id="AZQ41871.1"/>
    </source>
</evidence>
<dbReference type="PANTHER" id="PTHR46797">
    <property type="entry name" value="HTH-TYPE TRANSCRIPTIONAL REGULATOR"/>
    <property type="match status" value="1"/>
</dbReference>
<dbReference type="Proteomes" id="UP000272924">
    <property type="component" value="Chromosome"/>
</dbReference>
<evidence type="ECO:0000256" key="1">
    <source>
        <dbReference type="ARBA" id="ARBA00023125"/>
    </source>
</evidence>
<sequence>MNKTTFLQRFIANKVRFHRKAKDLSQEELSEKAGLGLKYINQLENLSSNLSIQTLEKVILALDMTPEEFFDFRSLEGKRDSNHPFSLKRLNMKIKQLPKEKQEVFVGIFEDILDNLDR</sequence>
<protein>
    <submittedName>
        <fullName evidence="3">XRE family transcriptional regulator</fullName>
    </submittedName>
</protein>